<reference evidence="1 2" key="2">
    <citation type="journal article" date="2022" name="Mol. Ecol. Resour.">
        <title>The genomes of chicory, endive, great burdock and yacon provide insights into Asteraceae paleo-polyploidization history and plant inulin production.</title>
        <authorList>
            <person name="Fan W."/>
            <person name="Wang S."/>
            <person name="Wang H."/>
            <person name="Wang A."/>
            <person name="Jiang F."/>
            <person name="Liu H."/>
            <person name="Zhao H."/>
            <person name="Xu D."/>
            <person name="Zhang Y."/>
        </authorList>
    </citation>
    <scope>NUCLEOTIDE SEQUENCE [LARGE SCALE GENOMIC DNA]</scope>
    <source>
        <strain evidence="2">cv. Yunnan</strain>
        <tissue evidence="1">Leaves</tissue>
    </source>
</reference>
<reference evidence="2" key="1">
    <citation type="journal article" date="2022" name="Mol. Ecol. Resour.">
        <title>The genomes of chicory, endive, great burdock and yacon provide insights into Asteraceae palaeo-polyploidization history and plant inulin production.</title>
        <authorList>
            <person name="Fan W."/>
            <person name="Wang S."/>
            <person name="Wang H."/>
            <person name="Wang A."/>
            <person name="Jiang F."/>
            <person name="Liu H."/>
            <person name="Zhao H."/>
            <person name="Xu D."/>
            <person name="Zhang Y."/>
        </authorList>
    </citation>
    <scope>NUCLEOTIDE SEQUENCE [LARGE SCALE GENOMIC DNA]</scope>
    <source>
        <strain evidence="2">cv. Yunnan</strain>
    </source>
</reference>
<comment type="caution">
    <text evidence="1">The sequence shown here is derived from an EMBL/GenBank/DDBJ whole genome shotgun (WGS) entry which is preliminary data.</text>
</comment>
<organism evidence="1 2">
    <name type="scientific">Smallanthus sonchifolius</name>
    <dbReference type="NCBI Taxonomy" id="185202"/>
    <lineage>
        <taxon>Eukaryota</taxon>
        <taxon>Viridiplantae</taxon>
        <taxon>Streptophyta</taxon>
        <taxon>Embryophyta</taxon>
        <taxon>Tracheophyta</taxon>
        <taxon>Spermatophyta</taxon>
        <taxon>Magnoliopsida</taxon>
        <taxon>eudicotyledons</taxon>
        <taxon>Gunneridae</taxon>
        <taxon>Pentapetalae</taxon>
        <taxon>asterids</taxon>
        <taxon>campanulids</taxon>
        <taxon>Asterales</taxon>
        <taxon>Asteraceae</taxon>
        <taxon>Asteroideae</taxon>
        <taxon>Heliantheae alliance</taxon>
        <taxon>Millerieae</taxon>
        <taxon>Smallanthus</taxon>
    </lineage>
</organism>
<evidence type="ECO:0000313" key="2">
    <source>
        <dbReference type="Proteomes" id="UP001056120"/>
    </source>
</evidence>
<accession>A0ACB9C830</accession>
<dbReference type="Proteomes" id="UP001056120">
    <property type="component" value="Linkage Group LG21"/>
</dbReference>
<keyword evidence="2" id="KW-1185">Reference proteome</keyword>
<evidence type="ECO:0000313" key="1">
    <source>
        <dbReference type="EMBL" id="KAI3730444.1"/>
    </source>
</evidence>
<name>A0ACB9C830_9ASTR</name>
<dbReference type="EMBL" id="CM042038">
    <property type="protein sequence ID" value="KAI3730444.1"/>
    <property type="molecule type" value="Genomic_DNA"/>
</dbReference>
<proteinExistence type="predicted"/>
<sequence length="76" mass="8822">MQNFTNTFKCEKISFKVRSNIVKKIEDGIIIQNLRKRGLQSKELDVNLTEAAWLLHPKFHCKMAARFKLGGEQESD</sequence>
<protein>
    <submittedName>
        <fullName evidence="1">Uncharacterized protein</fullName>
    </submittedName>
</protein>
<gene>
    <name evidence="1" type="ORF">L1987_61614</name>
</gene>